<dbReference type="GO" id="GO:0016616">
    <property type="term" value="F:oxidoreductase activity, acting on the CH-OH group of donors, NAD or NADP as acceptor"/>
    <property type="evidence" value="ECO:0007669"/>
    <property type="project" value="TreeGrafter"/>
</dbReference>
<dbReference type="OrthoDB" id="9812907at2"/>
<dbReference type="PATRIC" id="fig|1219045.3.peg.893"/>
<reference evidence="6" key="1">
    <citation type="submission" date="2014-08" db="EMBL/GenBank/DDBJ databases">
        <title>Draft genome sequences of Sphingobium herbicidovorans.</title>
        <authorList>
            <person name="Gan H.M."/>
            <person name="Gan H.Y."/>
            <person name="Savka M.A."/>
        </authorList>
    </citation>
    <scope>NUCLEOTIDE SEQUENCE [LARGE SCALE GENOMIC DNA]</scope>
    <source>
        <strain evidence="6">NBRC 16415</strain>
    </source>
</reference>
<feature type="active site" evidence="3">
    <location>
        <position position="169"/>
    </location>
</feature>
<evidence type="ECO:0000313" key="7">
    <source>
        <dbReference type="Proteomes" id="UP000024284"/>
    </source>
</evidence>
<accession>A0A086PDB6</accession>
<dbReference type="EMBL" id="JFZA02000004">
    <property type="protein sequence ID" value="KFG91384.1"/>
    <property type="molecule type" value="Genomic_DNA"/>
</dbReference>
<sequence>MDRIGFIGLGAMGRPMASNMARKGFNVLAYDLQPQALDAVVSAGATAASSSADVAAQSDIVFTMLQNSAQVQAVLEGEVFPNLKPGGIVVDMSTIEPSVTDRMIERAAKAGLIFVDSPVGRTTTFAERGESLLMVGAEAEHLERLEPILRSMATTIIHCGPPGHGIRIKIVNNFIVINTVQVNAEALALGAALGLDVEAELEVFNGTLATNGFLKVGFPEKTLAGDIEPGFQIDLAHKDISIAIATANELKVPLAVGAATREAINLARARGMGGKDFTPGFPMSGIFGGTGWKNWRPSRG</sequence>
<feature type="domain" description="3-hydroxyisobutyrate dehydrogenase-like NAD-binding" evidence="5">
    <location>
        <begin position="163"/>
        <end position="278"/>
    </location>
</feature>
<keyword evidence="2" id="KW-0520">NAD</keyword>
<dbReference type="RefSeq" id="WP_051908034.1">
    <property type="nucleotide sequence ID" value="NZ_BCZD01000021.1"/>
</dbReference>
<dbReference type="Pfam" id="PF14833">
    <property type="entry name" value="NAD_binding_11"/>
    <property type="match status" value="1"/>
</dbReference>
<dbReference type="InterPro" id="IPR008927">
    <property type="entry name" value="6-PGluconate_DH-like_C_sf"/>
</dbReference>
<dbReference type="PIRSF" id="PIRSF000103">
    <property type="entry name" value="HIBADH"/>
    <property type="match status" value="1"/>
</dbReference>
<dbReference type="Proteomes" id="UP000024284">
    <property type="component" value="Unassembled WGS sequence"/>
</dbReference>
<dbReference type="GO" id="GO:0051287">
    <property type="term" value="F:NAD binding"/>
    <property type="evidence" value="ECO:0007669"/>
    <property type="project" value="InterPro"/>
</dbReference>
<keyword evidence="7" id="KW-1185">Reference proteome</keyword>
<comment type="caution">
    <text evidence="6">The sequence shown here is derived from an EMBL/GenBank/DDBJ whole genome shotgun (WGS) entry which is preliminary data.</text>
</comment>
<dbReference type="Gene3D" id="3.40.50.720">
    <property type="entry name" value="NAD(P)-binding Rossmann-like Domain"/>
    <property type="match status" value="1"/>
</dbReference>
<dbReference type="STRING" id="76947.GCA_002080435_01912"/>
<organism evidence="6 7">
    <name type="scientific">Sphingobium herbicidovorans (strain ATCC 700291 / DSM 11019 / CCUG 56400 / KCTC 2939 / LMG 18315 / NBRC 16415 / MH)</name>
    <name type="common">Sphingomonas herbicidovorans</name>
    <dbReference type="NCBI Taxonomy" id="1219045"/>
    <lineage>
        <taxon>Bacteria</taxon>
        <taxon>Pseudomonadati</taxon>
        <taxon>Pseudomonadota</taxon>
        <taxon>Alphaproteobacteria</taxon>
        <taxon>Sphingomonadales</taxon>
        <taxon>Sphingomonadaceae</taxon>
        <taxon>Sphingobium</taxon>
    </lineage>
</organism>
<dbReference type="PANTHER" id="PTHR22981">
    <property type="entry name" value="3-HYDROXYISOBUTYRATE DEHYDROGENASE-RELATED"/>
    <property type="match status" value="1"/>
</dbReference>
<dbReference type="Pfam" id="PF03446">
    <property type="entry name" value="NAD_binding_2"/>
    <property type="match status" value="1"/>
</dbReference>
<evidence type="ECO:0000313" key="6">
    <source>
        <dbReference type="EMBL" id="KFG91384.1"/>
    </source>
</evidence>
<evidence type="ECO:0000256" key="2">
    <source>
        <dbReference type="ARBA" id="ARBA00023027"/>
    </source>
</evidence>
<dbReference type="InterPro" id="IPR015815">
    <property type="entry name" value="HIBADH-related"/>
</dbReference>
<evidence type="ECO:0000259" key="4">
    <source>
        <dbReference type="Pfam" id="PF03446"/>
    </source>
</evidence>
<feature type="domain" description="6-phosphogluconate dehydrogenase NADP-binding" evidence="4">
    <location>
        <begin position="3"/>
        <end position="160"/>
    </location>
</feature>
<name>A0A086PDB6_SPHHM</name>
<dbReference type="Gene3D" id="1.10.1040.10">
    <property type="entry name" value="N-(1-d-carboxylethyl)-l-norvaline Dehydrogenase, domain 2"/>
    <property type="match status" value="1"/>
</dbReference>
<keyword evidence="1" id="KW-0560">Oxidoreductase</keyword>
<proteinExistence type="predicted"/>
<dbReference type="InterPro" id="IPR002204">
    <property type="entry name" value="3-OH-isobutyrate_DH-rel_CS"/>
</dbReference>
<dbReference type="SUPFAM" id="SSF48179">
    <property type="entry name" value="6-phosphogluconate dehydrogenase C-terminal domain-like"/>
    <property type="match status" value="1"/>
</dbReference>
<dbReference type="InterPro" id="IPR036291">
    <property type="entry name" value="NAD(P)-bd_dom_sf"/>
</dbReference>
<dbReference type="GO" id="GO:0016054">
    <property type="term" value="P:organic acid catabolic process"/>
    <property type="evidence" value="ECO:0007669"/>
    <property type="project" value="UniProtKB-ARBA"/>
</dbReference>
<dbReference type="GO" id="GO:0050661">
    <property type="term" value="F:NADP binding"/>
    <property type="evidence" value="ECO:0007669"/>
    <property type="project" value="InterPro"/>
</dbReference>
<dbReference type="SUPFAM" id="SSF51735">
    <property type="entry name" value="NAD(P)-binding Rossmann-fold domains"/>
    <property type="match status" value="1"/>
</dbReference>
<dbReference type="eggNOG" id="COG2084">
    <property type="taxonomic scope" value="Bacteria"/>
</dbReference>
<dbReference type="InterPro" id="IPR029154">
    <property type="entry name" value="HIBADH-like_NADP-bd"/>
</dbReference>
<gene>
    <name evidence="6" type="ORF">BV98_000877</name>
</gene>
<dbReference type="PROSITE" id="PS00895">
    <property type="entry name" value="3_HYDROXYISOBUT_DH"/>
    <property type="match status" value="1"/>
</dbReference>
<dbReference type="AlphaFoldDB" id="A0A086PDB6"/>
<dbReference type="InterPro" id="IPR013328">
    <property type="entry name" value="6PGD_dom2"/>
</dbReference>
<protein>
    <submittedName>
        <fullName evidence="6">3-hydroxyisobutyrate dehydrogenase</fullName>
    </submittedName>
</protein>
<evidence type="ECO:0000256" key="3">
    <source>
        <dbReference type="PIRSR" id="PIRSR000103-1"/>
    </source>
</evidence>
<evidence type="ECO:0000259" key="5">
    <source>
        <dbReference type="Pfam" id="PF14833"/>
    </source>
</evidence>
<evidence type="ECO:0000256" key="1">
    <source>
        <dbReference type="ARBA" id="ARBA00023002"/>
    </source>
</evidence>
<dbReference type="InterPro" id="IPR006115">
    <property type="entry name" value="6PGDH_NADP-bd"/>
</dbReference>
<dbReference type="PANTHER" id="PTHR22981:SF7">
    <property type="entry name" value="3-HYDROXYISOBUTYRATE DEHYDROGENASE, MITOCHONDRIAL"/>
    <property type="match status" value="1"/>
</dbReference>